<dbReference type="GO" id="GO:0051603">
    <property type="term" value="P:proteolysis involved in protein catabolic process"/>
    <property type="evidence" value="ECO:0007669"/>
    <property type="project" value="TreeGrafter"/>
</dbReference>
<dbReference type="Pfam" id="PF01435">
    <property type="entry name" value="Peptidase_M48"/>
    <property type="match status" value="1"/>
</dbReference>
<organism evidence="9 10">
    <name type="scientific">Gynuella sunshinyii YC6258</name>
    <dbReference type="NCBI Taxonomy" id="1445510"/>
    <lineage>
        <taxon>Bacteria</taxon>
        <taxon>Pseudomonadati</taxon>
        <taxon>Pseudomonadota</taxon>
        <taxon>Gammaproteobacteria</taxon>
        <taxon>Oceanospirillales</taxon>
        <taxon>Saccharospirillaceae</taxon>
        <taxon>Gynuella</taxon>
    </lineage>
</organism>
<evidence type="ECO:0000256" key="5">
    <source>
        <dbReference type="ARBA" id="ARBA00023049"/>
    </source>
</evidence>
<keyword evidence="10" id="KW-1185">Reference proteome</keyword>
<dbReference type="KEGG" id="gsn:YC6258_00948"/>
<evidence type="ECO:0000313" key="10">
    <source>
        <dbReference type="Proteomes" id="UP000032266"/>
    </source>
</evidence>
<comment type="cofactor">
    <cofactor evidence="6">
        <name>Zn(2+)</name>
        <dbReference type="ChEBI" id="CHEBI:29105"/>
    </cofactor>
    <text evidence="6">Binds 1 zinc ion per subunit.</text>
</comment>
<dbReference type="OrthoDB" id="9810445at2"/>
<evidence type="ECO:0000256" key="7">
    <source>
        <dbReference type="SAM" id="Phobius"/>
    </source>
</evidence>
<dbReference type="GO" id="GO:0016020">
    <property type="term" value="C:membrane"/>
    <property type="evidence" value="ECO:0007669"/>
    <property type="project" value="TreeGrafter"/>
</dbReference>
<dbReference type="PANTHER" id="PTHR22726:SF1">
    <property type="entry name" value="METALLOENDOPEPTIDASE OMA1, MITOCHONDRIAL"/>
    <property type="match status" value="1"/>
</dbReference>
<sequence length="275" mass="30757">MSYENPKIPEGINVSKQQPLLEFAQLTIMVFGGIALVLALLMFSAGYLAKFLPFSWEVRLAHNLRLEQLSDSDERYPQRQQSLQQLSDTLAAAMDFSDAMSISPHWLESEQLNAFATLGGQVFLFSELVEQLDSEQALAMVLAHEIAHVRLRHPIRNLAGGATVQLVLALLGNQQGLNSVGALGVMGYSRRQEQEADILALTTVQRVYGNVSGALDFYQQMTVLQAEPPQWLSTHPATADRIRVLTELIRERHWLVGDELKLPIPDVYFSESTRK</sequence>
<dbReference type="GO" id="GO:0046872">
    <property type="term" value="F:metal ion binding"/>
    <property type="evidence" value="ECO:0007669"/>
    <property type="project" value="UniProtKB-KW"/>
</dbReference>
<feature type="transmembrane region" description="Helical" evidence="7">
    <location>
        <begin position="23"/>
        <end position="49"/>
    </location>
</feature>
<keyword evidence="7" id="KW-0472">Membrane</keyword>
<dbReference type="CDD" id="cd07332">
    <property type="entry name" value="M48C_Oma1_like"/>
    <property type="match status" value="1"/>
</dbReference>
<keyword evidence="7" id="KW-1133">Transmembrane helix</keyword>
<evidence type="ECO:0000256" key="2">
    <source>
        <dbReference type="ARBA" id="ARBA00022723"/>
    </source>
</evidence>
<evidence type="ECO:0000256" key="6">
    <source>
        <dbReference type="RuleBase" id="RU003983"/>
    </source>
</evidence>
<name>A0A0C5VHZ9_9GAMM</name>
<dbReference type="STRING" id="1445510.YC6258_00948"/>
<accession>A0A0C5VHZ9</accession>
<dbReference type="EMBL" id="CP007142">
    <property type="protein sequence ID" value="AJQ92998.1"/>
    <property type="molecule type" value="Genomic_DNA"/>
</dbReference>
<protein>
    <submittedName>
        <fullName evidence="9">Putative Zn-dependent protease, contains TPR repeats</fullName>
    </submittedName>
</protein>
<keyword evidence="7" id="KW-0812">Transmembrane</keyword>
<keyword evidence="4 6" id="KW-0862">Zinc</keyword>
<keyword evidence="2" id="KW-0479">Metal-binding</keyword>
<evidence type="ECO:0000256" key="4">
    <source>
        <dbReference type="ARBA" id="ARBA00022833"/>
    </source>
</evidence>
<feature type="domain" description="Peptidase M48" evidence="8">
    <location>
        <begin position="77"/>
        <end position="248"/>
    </location>
</feature>
<evidence type="ECO:0000256" key="3">
    <source>
        <dbReference type="ARBA" id="ARBA00022801"/>
    </source>
</evidence>
<evidence type="ECO:0000313" key="9">
    <source>
        <dbReference type="EMBL" id="AJQ92998.1"/>
    </source>
</evidence>
<proteinExistence type="inferred from homology"/>
<evidence type="ECO:0000256" key="1">
    <source>
        <dbReference type="ARBA" id="ARBA00022670"/>
    </source>
</evidence>
<dbReference type="InterPro" id="IPR051156">
    <property type="entry name" value="Mito/Outer_Membr_Metalloprot"/>
</dbReference>
<gene>
    <name evidence="9" type="ORF">YC6258_00948</name>
</gene>
<keyword evidence="3 6" id="KW-0378">Hydrolase</keyword>
<dbReference type="RefSeq" id="WP_044615922.1">
    <property type="nucleotide sequence ID" value="NZ_CP007142.1"/>
</dbReference>
<keyword evidence="1 6" id="KW-0645">Protease</keyword>
<dbReference type="HOGENOM" id="CLU_029002_0_3_6"/>
<dbReference type="Gene3D" id="3.30.2010.10">
    <property type="entry name" value="Metalloproteases ('zincins'), catalytic domain"/>
    <property type="match status" value="1"/>
</dbReference>
<dbReference type="Proteomes" id="UP000032266">
    <property type="component" value="Chromosome"/>
</dbReference>
<keyword evidence="5 6" id="KW-0482">Metalloprotease</keyword>
<dbReference type="InterPro" id="IPR001915">
    <property type="entry name" value="Peptidase_M48"/>
</dbReference>
<dbReference type="AlphaFoldDB" id="A0A0C5VHZ9"/>
<dbReference type="PANTHER" id="PTHR22726">
    <property type="entry name" value="METALLOENDOPEPTIDASE OMA1"/>
    <property type="match status" value="1"/>
</dbReference>
<dbReference type="GO" id="GO:0004222">
    <property type="term" value="F:metalloendopeptidase activity"/>
    <property type="evidence" value="ECO:0007669"/>
    <property type="project" value="InterPro"/>
</dbReference>
<reference evidence="9 10" key="1">
    <citation type="submission" date="2014-01" db="EMBL/GenBank/DDBJ databases">
        <title>Full genme sequencing of cellulolytic bacterium Gynuella sunshinyii YC6258T gen. nov., sp. nov.</title>
        <authorList>
            <person name="Khan H."/>
            <person name="Chung E.J."/>
            <person name="Chung Y.R."/>
        </authorList>
    </citation>
    <scope>NUCLEOTIDE SEQUENCE [LARGE SCALE GENOMIC DNA]</scope>
    <source>
        <strain evidence="9 10">YC6258</strain>
    </source>
</reference>
<evidence type="ECO:0000259" key="8">
    <source>
        <dbReference type="Pfam" id="PF01435"/>
    </source>
</evidence>
<comment type="similarity">
    <text evidence="6">Belongs to the peptidase M48 family.</text>
</comment>